<evidence type="ECO:0000256" key="8">
    <source>
        <dbReference type="ARBA" id="ARBA00022679"/>
    </source>
</evidence>
<keyword evidence="9 13" id="KW-0479">Metal-binding</keyword>
<comment type="pathway">
    <text evidence="3 13">Cofactor biosynthesis; molybdopterin biosynthesis.</text>
</comment>
<comment type="function">
    <text evidence="2 13">Catalyzes the insertion of molybdate into adenylated molybdopterin with the concomitant release of AMP.</text>
</comment>
<evidence type="ECO:0000256" key="2">
    <source>
        <dbReference type="ARBA" id="ARBA00002901"/>
    </source>
</evidence>
<evidence type="ECO:0000256" key="6">
    <source>
        <dbReference type="ARBA" id="ARBA00021108"/>
    </source>
</evidence>
<evidence type="ECO:0000256" key="5">
    <source>
        <dbReference type="ARBA" id="ARBA00013269"/>
    </source>
</evidence>
<dbReference type="Gene3D" id="2.40.340.10">
    <property type="entry name" value="MoeA, C-terminal, domain IV"/>
    <property type="match status" value="1"/>
</dbReference>
<dbReference type="CDD" id="cd00887">
    <property type="entry name" value="MoeA"/>
    <property type="match status" value="1"/>
</dbReference>
<evidence type="ECO:0000256" key="9">
    <source>
        <dbReference type="ARBA" id="ARBA00022723"/>
    </source>
</evidence>
<dbReference type="SUPFAM" id="SSF53218">
    <property type="entry name" value="Molybdenum cofactor biosynthesis proteins"/>
    <property type="match status" value="1"/>
</dbReference>
<dbReference type="Pfam" id="PF03453">
    <property type="entry name" value="MoeA_N"/>
    <property type="match status" value="1"/>
</dbReference>
<dbReference type="EMBL" id="MINN01000128">
    <property type="protein sequence ID" value="OIU68724.1"/>
    <property type="molecule type" value="Genomic_DNA"/>
</dbReference>
<evidence type="ECO:0000256" key="10">
    <source>
        <dbReference type="ARBA" id="ARBA00022842"/>
    </source>
</evidence>
<dbReference type="NCBIfam" id="NF045515">
    <property type="entry name" value="Glp_gephyrin"/>
    <property type="match status" value="1"/>
</dbReference>
<dbReference type="InterPro" id="IPR036135">
    <property type="entry name" value="MoeA_linker/N_sf"/>
</dbReference>
<sequence length="425" mass="46281">MAEKRTPIKVTDAVQRVMKRSPAGEVERVKIEQVYGRFLGEDLTASHDVPHFDKSPYDGFALKAIDTKTASRETPVTLEVIAEIGAGSVHKGVVQRGEAVRIMTGAQIPAGCDSVVMLELAESFSLERRNFVRINRVYNEGDNISRRGEDTQKGTVLAEKGSYINPGIAALLATFGYKEVPVSVKPKVGVLATGSELLEVGDDLEPGKIRNSNTYMILSQIERAGGKAVYFGQFADDFEVCYQQVVSALQQVDMLITTGGVSVGDYDYLPEIYEKMEAGILFNKIGMRPGSVTTVAEKEGKLLFGLSGNPSACYVGFELLTRPVIRTFLHSPAPFLQSVTGILGRDFKKPNPFTRFVRGSMRFENGRIMAFPSGLDKSSAVASLADTNALIVLPGGTRGYEEGMTVQILLVESQEGLSRMSIDKE</sequence>
<dbReference type="Gene3D" id="3.90.105.10">
    <property type="entry name" value="Molybdopterin biosynthesis moea protein, domain 2"/>
    <property type="match status" value="1"/>
</dbReference>
<comment type="similarity">
    <text evidence="4 13">Belongs to the MoeA family.</text>
</comment>
<evidence type="ECO:0000256" key="12">
    <source>
        <dbReference type="ARBA" id="ARBA00047317"/>
    </source>
</evidence>
<evidence type="ECO:0000259" key="14">
    <source>
        <dbReference type="SMART" id="SM00852"/>
    </source>
</evidence>
<dbReference type="GO" id="GO:0005829">
    <property type="term" value="C:cytosol"/>
    <property type="evidence" value="ECO:0007669"/>
    <property type="project" value="TreeGrafter"/>
</dbReference>
<dbReference type="InterPro" id="IPR036425">
    <property type="entry name" value="MoaB/Mog-like_dom_sf"/>
</dbReference>
<evidence type="ECO:0000256" key="7">
    <source>
        <dbReference type="ARBA" id="ARBA00022505"/>
    </source>
</evidence>
<dbReference type="FunFam" id="3.40.980.10:FF:000004">
    <property type="entry name" value="Molybdopterin molybdenumtransferase"/>
    <property type="match status" value="1"/>
</dbReference>
<name>A0A1J6VWJ9_9BACI</name>
<dbReference type="InterPro" id="IPR005110">
    <property type="entry name" value="MoeA_linker/N"/>
</dbReference>
<keyword evidence="16" id="KW-1185">Reference proteome</keyword>
<keyword evidence="11 13" id="KW-0501">Molybdenum cofactor biosynthesis</keyword>
<keyword evidence="8 13" id="KW-0808">Transferase</keyword>
<proteinExistence type="inferred from homology"/>
<evidence type="ECO:0000256" key="11">
    <source>
        <dbReference type="ARBA" id="ARBA00023150"/>
    </source>
</evidence>
<dbReference type="PANTHER" id="PTHR10192">
    <property type="entry name" value="MOLYBDOPTERIN BIOSYNTHESIS PROTEIN"/>
    <property type="match status" value="1"/>
</dbReference>
<feature type="domain" description="MoaB/Mog" evidence="14">
    <location>
        <begin position="189"/>
        <end position="327"/>
    </location>
</feature>
<dbReference type="Gene3D" id="3.40.980.10">
    <property type="entry name" value="MoaB/Mog-like domain"/>
    <property type="match status" value="1"/>
</dbReference>
<dbReference type="InterPro" id="IPR005111">
    <property type="entry name" value="MoeA_C_domain_IV"/>
</dbReference>
<dbReference type="GO" id="GO:0061599">
    <property type="term" value="F:molybdopterin molybdotransferase activity"/>
    <property type="evidence" value="ECO:0007669"/>
    <property type="project" value="UniProtKB-UniRule"/>
</dbReference>
<comment type="catalytic activity">
    <reaction evidence="12">
        <text>adenylyl-molybdopterin + molybdate = Mo-molybdopterin + AMP + H(+)</text>
        <dbReference type="Rhea" id="RHEA:35047"/>
        <dbReference type="ChEBI" id="CHEBI:15378"/>
        <dbReference type="ChEBI" id="CHEBI:36264"/>
        <dbReference type="ChEBI" id="CHEBI:62727"/>
        <dbReference type="ChEBI" id="CHEBI:71302"/>
        <dbReference type="ChEBI" id="CHEBI:456215"/>
        <dbReference type="EC" id="2.10.1.1"/>
    </reaction>
</comment>
<dbReference type="AlphaFoldDB" id="A0A1J6VWJ9"/>
<dbReference type="InterPro" id="IPR038987">
    <property type="entry name" value="MoeA-like"/>
</dbReference>
<keyword evidence="7 13" id="KW-0500">Molybdenum</keyword>
<evidence type="ECO:0000313" key="15">
    <source>
        <dbReference type="EMBL" id="OIU68724.1"/>
    </source>
</evidence>
<dbReference type="InterPro" id="IPR036688">
    <property type="entry name" value="MoeA_C_domain_IV_sf"/>
</dbReference>
<dbReference type="PANTHER" id="PTHR10192:SF5">
    <property type="entry name" value="GEPHYRIN"/>
    <property type="match status" value="1"/>
</dbReference>
<dbReference type="UniPathway" id="UPA00344"/>
<dbReference type="Proteomes" id="UP000182062">
    <property type="component" value="Unassembled WGS sequence"/>
</dbReference>
<organism evidence="15 16">
    <name type="scientific">Rossellomorea aquimaris</name>
    <dbReference type="NCBI Taxonomy" id="189382"/>
    <lineage>
        <taxon>Bacteria</taxon>
        <taxon>Bacillati</taxon>
        <taxon>Bacillota</taxon>
        <taxon>Bacilli</taxon>
        <taxon>Bacillales</taxon>
        <taxon>Bacillaceae</taxon>
        <taxon>Rossellomorea</taxon>
    </lineage>
</organism>
<dbReference type="GO" id="GO:0006777">
    <property type="term" value="P:Mo-molybdopterin cofactor biosynthetic process"/>
    <property type="evidence" value="ECO:0007669"/>
    <property type="project" value="UniProtKB-UniRule"/>
</dbReference>
<dbReference type="Pfam" id="PF00994">
    <property type="entry name" value="MoCF_biosynth"/>
    <property type="match status" value="1"/>
</dbReference>
<dbReference type="SUPFAM" id="SSF63882">
    <property type="entry name" value="MoeA N-terminal region -like"/>
    <property type="match status" value="1"/>
</dbReference>
<dbReference type="Pfam" id="PF03454">
    <property type="entry name" value="MoeA_C"/>
    <property type="match status" value="1"/>
</dbReference>
<protein>
    <recommendedName>
        <fullName evidence="6 13">Molybdopterin molybdenumtransferase</fullName>
        <ecNumber evidence="5 13">2.10.1.1</ecNumber>
    </recommendedName>
</protein>
<dbReference type="FunFam" id="2.170.190.11:FF:000001">
    <property type="entry name" value="Molybdopterin molybdenumtransferase"/>
    <property type="match status" value="1"/>
</dbReference>
<keyword evidence="10 13" id="KW-0460">Magnesium</keyword>
<dbReference type="RefSeq" id="WP_071620149.1">
    <property type="nucleotide sequence ID" value="NZ_MINN01000128.1"/>
</dbReference>
<evidence type="ECO:0000256" key="1">
    <source>
        <dbReference type="ARBA" id="ARBA00001946"/>
    </source>
</evidence>
<dbReference type="EC" id="2.10.1.1" evidence="5 13"/>
<dbReference type="NCBIfam" id="TIGR00177">
    <property type="entry name" value="molyb_syn"/>
    <property type="match status" value="1"/>
</dbReference>
<evidence type="ECO:0000256" key="4">
    <source>
        <dbReference type="ARBA" id="ARBA00010763"/>
    </source>
</evidence>
<evidence type="ECO:0000256" key="3">
    <source>
        <dbReference type="ARBA" id="ARBA00005046"/>
    </source>
</evidence>
<comment type="cofactor">
    <cofactor evidence="1 13">
        <name>Mg(2+)</name>
        <dbReference type="ChEBI" id="CHEBI:18420"/>
    </cofactor>
</comment>
<dbReference type="InterPro" id="IPR001453">
    <property type="entry name" value="MoaB/Mog_dom"/>
</dbReference>
<dbReference type="FunFam" id="2.40.340.10:FF:000002">
    <property type="entry name" value="Molybdopterin molybdenumtransferase"/>
    <property type="match status" value="1"/>
</dbReference>
<dbReference type="SUPFAM" id="SSF63867">
    <property type="entry name" value="MoeA C-terminal domain-like"/>
    <property type="match status" value="1"/>
</dbReference>
<evidence type="ECO:0000313" key="16">
    <source>
        <dbReference type="Proteomes" id="UP000182062"/>
    </source>
</evidence>
<gene>
    <name evidence="15" type="ORF">BHE18_17570</name>
</gene>
<dbReference type="OrthoDB" id="9804758at2"/>
<evidence type="ECO:0000256" key="13">
    <source>
        <dbReference type="RuleBase" id="RU365090"/>
    </source>
</evidence>
<reference evidence="15 16" key="1">
    <citation type="submission" date="2016-09" db="EMBL/GenBank/DDBJ databases">
        <title>Bacillus aquimaris SAMM genome sequence reveals colonization and biosurfactant production capacities.</title>
        <authorList>
            <person name="Waghmode S.R."/>
            <person name="Suryavanshi M.V."/>
        </authorList>
    </citation>
    <scope>NUCLEOTIDE SEQUENCE [LARGE SCALE GENOMIC DNA]</scope>
    <source>
        <strain evidence="15 16">SAMM</strain>
    </source>
</reference>
<dbReference type="Gene3D" id="2.170.190.11">
    <property type="entry name" value="Molybdopterin biosynthesis moea protein, domain 3"/>
    <property type="match status" value="1"/>
</dbReference>
<dbReference type="SMART" id="SM00852">
    <property type="entry name" value="MoCF_biosynth"/>
    <property type="match status" value="1"/>
</dbReference>
<dbReference type="GO" id="GO:0046872">
    <property type="term" value="F:metal ion binding"/>
    <property type="evidence" value="ECO:0007669"/>
    <property type="project" value="UniProtKB-UniRule"/>
</dbReference>
<comment type="caution">
    <text evidence="15">The sequence shown here is derived from an EMBL/GenBank/DDBJ whole genome shotgun (WGS) entry which is preliminary data.</text>
</comment>
<accession>A0A1J6VWJ9</accession>